<accession>A0A9W5Z2X4</accession>
<feature type="region of interest" description="Disordered" evidence="1">
    <location>
        <begin position="375"/>
        <end position="427"/>
    </location>
</feature>
<comment type="caution">
    <text evidence="2">The sequence shown here is derived from an EMBL/GenBank/DDBJ whole genome shotgun (WGS) entry which is preliminary data.</text>
</comment>
<evidence type="ECO:0000313" key="2">
    <source>
        <dbReference type="EMBL" id="GKZ27542.1"/>
    </source>
</evidence>
<protein>
    <submittedName>
        <fullName evidence="2">Uncharacterized protein</fullName>
    </submittedName>
</protein>
<feature type="compositionally biased region" description="Basic and acidic residues" evidence="1">
    <location>
        <begin position="394"/>
        <end position="412"/>
    </location>
</feature>
<dbReference type="Proteomes" id="UP001143548">
    <property type="component" value="Unassembled WGS sequence"/>
</dbReference>
<gene>
    <name evidence="2" type="ORF">AbraCBS73388_004857</name>
</gene>
<organism evidence="2 3">
    <name type="scientific">Aspergillus brasiliensis</name>
    <dbReference type="NCBI Taxonomy" id="319629"/>
    <lineage>
        <taxon>Eukaryota</taxon>
        <taxon>Fungi</taxon>
        <taxon>Dikarya</taxon>
        <taxon>Ascomycota</taxon>
        <taxon>Pezizomycotina</taxon>
        <taxon>Eurotiomycetes</taxon>
        <taxon>Eurotiomycetidae</taxon>
        <taxon>Eurotiales</taxon>
        <taxon>Aspergillaceae</taxon>
        <taxon>Aspergillus</taxon>
        <taxon>Aspergillus subgen. Circumdati</taxon>
    </lineage>
</organism>
<name>A0A9W5Z2X4_9EURO</name>
<evidence type="ECO:0000313" key="3">
    <source>
        <dbReference type="Proteomes" id="UP001143548"/>
    </source>
</evidence>
<reference evidence="2" key="1">
    <citation type="submission" date="2022-07" db="EMBL/GenBank/DDBJ databases">
        <title>Taxonomy of Aspergillus series Nigri: significant species reduction supported by multi-species coalescent approaches.</title>
        <authorList>
            <person name="Bian C."/>
            <person name="Kusuya Y."/>
            <person name="Sklenar F."/>
            <person name="D'hooge E."/>
            <person name="Yaguchi T."/>
            <person name="Takahashi H."/>
            <person name="Hubka V."/>
        </authorList>
    </citation>
    <scope>NUCLEOTIDE SEQUENCE</scope>
    <source>
        <strain evidence="2">CBS 733.88</strain>
    </source>
</reference>
<dbReference type="AlphaFoldDB" id="A0A9W5Z2X4"/>
<feature type="compositionally biased region" description="Acidic residues" evidence="1">
    <location>
        <begin position="382"/>
        <end position="393"/>
    </location>
</feature>
<proteinExistence type="predicted"/>
<sequence>MDSPQSSQSPQSPQNQSKRTLSDMEEEEGGPALYPAQKYLCQRKEFSDMIEHYLKMAFLVGPHMRSTPEDFMMGFCKIDLEVRSIAWQYGKAQPMSHLSNEDKQAIIASLEGLCVQDDWDKIHSSLPPVARLEFGKVLLEAMLHQFIYKKFATSPFWHLPAKMDATDQHGDANFHKRLDYIYEGFKQILPVNAAWWKSTLVSICTVQDFLIDGPDHTPLSRATQEHRAALVKSYEEELRGCRLFQLLLDDPVSPELQASRDLRIRMLLELAAREFIAGQAGLFGNLVVERLPELATFDRHSDNMISHYYHAGFEPQHGARILLMVRPHYSYHDIILGLNWRPVPPIQLCWAEVLTEPTGPGARARWAAAVADDLDPTKYEGVDNEGVDNDGGEENGKGKDEGEGAKEGEGEGGKGGNTTLQTYKDGE</sequence>
<evidence type="ECO:0000256" key="1">
    <source>
        <dbReference type="SAM" id="MobiDB-lite"/>
    </source>
</evidence>
<feature type="compositionally biased region" description="Polar residues" evidence="1">
    <location>
        <begin position="418"/>
        <end position="427"/>
    </location>
</feature>
<feature type="region of interest" description="Disordered" evidence="1">
    <location>
        <begin position="1"/>
        <end position="28"/>
    </location>
</feature>
<feature type="compositionally biased region" description="Low complexity" evidence="1">
    <location>
        <begin position="1"/>
        <end position="17"/>
    </location>
</feature>
<dbReference type="EMBL" id="BROQ01000228">
    <property type="protein sequence ID" value="GKZ27542.1"/>
    <property type="molecule type" value="Genomic_DNA"/>
</dbReference>